<feature type="compositionally biased region" description="Polar residues" evidence="1">
    <location>
        <begin position="1"/>
        <end position="13"/>
    </location>
</feature>
<dbReference type="OrthoDB" id="212178at2157"/>
<dbReference type="InParanoid" id="M0MGN6"/>
<protein>
    <submittedName>
        <fullName evidence="2">Uncharacterized protein</fullName>
    </submittedName>
</protein>
<organism evidence="2 3">
    <name type="scientific">Halococcus saccharolyticus DSM 5350</name>
    <dbReference type="NCBI Taxonomy" id="1227455"/>
    <lineage>
        <taxon>Archaea</taxon>
        <taxon>Methanobacteriati</taxon>
        <taxon>Methanobacteriota</taxon>
        <taxon>Stenosarchaea group</taxon>
        <taxon>Halobacteria</taxon>
        <taxon>Halobacteriales</taxon>
        <taxon>Halococcaceae</taxon>
        <taxon>Halococcus</taxon>
    </lineage>
</organism>
<feature type="region of interest" description="Disordered" evidence="1">
    <location>
        <begin position="1"/>
        <end position="21"/>
    </location>
</feature>
<keyword evidence="3" id="KW-1185">Reference proteome</keyword>
<evidence type="ECO:0000256" key="1">
    <source>
        <dbReference type="SAM" id="MobiDB-lite"/>
    </source>
</evidence>
<name>M0MGN6_9EURY</name>
<comment type="caution">
    <text evidence="2">The sequence shown here is derived from an EMBL/GenBank/DDBJ whole genome shotgun (WGS) entry which is preliminary data.</text>
</comment>
<evidence type="ECO:0000313" key="2">
    <source>
        <dbReference type="EMBL" id="EMA44897.1"/>
    </source>
</evidence>
<dbReference type="Proteomes" id="UP000011669">
    <property type="component" value="Unassembled WGS sequence"/>
</dbReference>
<dbReference type="EMBL" id="AOMD01000021">
    <property type="protein sequence ID" value="EMA44897.1"/>
    <property type="molecule type" value="Genomic_DNA"/>
</dbReference>
<dbReference type="PATRIC" id="fig|1227455.4.peg.1962"/>
<gene>
    <name evidence="2" type="ORF">C449_09579</name>
</gene>
<sequence length="82" mass="9535">MTDETPSTVQRMGSTPDDVTGLPAVEYHEWSDERLIDCYRRNSVLLREYGADERTIRTLCAVEEHLRARDIDPGRIVRELEE</sequence>
<dbReference type="STRING" id="1227455.C449_09579"/>
<dbReference type="RefSeq" id="WP_006077768.1">
    <property type="nucleotide sequence ID" value="NZ_AOMD01000021.1"/>
</dbReference>
<reference evidence="2 3" key="1">
    <citation type="journal article" date="2014" name="PLoS Genet.">
        <title>Phylogenetically driven sequencing of extremely halophilic archaea reveals strategies for static and dynamic osmo-response.</title>
        <authorList>
            <person name="Becker E.A."/>
            <person name="Seitzer P.M."/>
            <person name="Tritt A."/>
            <person name="Larsen D."/>
            <person name="Krusor M."/>
            <person name="Yao A.I."/>
            <person name="Wu D."/>
            <person name="Madern D."/>
            <person name="Eisen J.A."/>
            <person name="Darling A.E."/>
            <person name="Facciotti M.T."/>
        </authorList>
    </citation>
    <scope>NUCLEOTIDE SEQUENCE [LARGE SCALE GENOMIC DNA]</scope>
    <source>
        <strain evidence="2 3">DSM 5350</strain>
    </source>
</reference>
<proteinExistence type="predicted"/>
<accession>M0MGN6</accession>
<dbReference type="AlphaFoldDB" id="M0MGN6"/>
<evidence type="ECO:0000313" key="3">
    <source>
        <dbReference type="Proteomes" id="UP000011669"/>
    </source>
</evidence>